<keyword evidence="10 19" id="KW-0812">Transmembrane</keyword>
<keyword evidence="13 19" id="KW-0472">Membrane</keyword>
<evidence type="ECO:0000256" key="18">
    <source>
        <dbReference type="ARBA" id="ARBA00049504"/>
    </source>
</evidence>
<keyword evidence="11 19" id="KW-0460">Magnesium</keyword>
<evidence type="ECO:0000256" key="4">
    <source>
        <dbReference type="ARBA" id="ARBA00010561"/>
    </source>
</evidence>
<dbReference type="HOGENOM" id="CLU_057426_1_0_5"/>
<evidence type="ECO:0000256" key="13">
    <source>
        <dbReference type="ARBA" id="ARBA00023136"/>
    </source>
</evidence>
<evidence type="ECO:0000256" key="5">
    <source>
        <dbReference type="ARBA" id="ARBA00013200"/>
    </source>
</evidence>
<feature type="transmembrane region" description="Helical" evidence="19">
    <location>
        <begin position="40"/>
        <end position="64"/>
    </location>
</feature>
<dbReference type="EMBL" id="HE663493">
    <property type="protein sequence ID" value="CCG08178.1"/>
    <property type="molecule type" value="Genomic_DNA"/>
</dbReference>
<comment type="subcellular location">
    <subcellularLocation>
        <location evidence="2 19">Cell membrane</location>
        <topology evidence="2 19">Multi-pass membrane protein</topology>
    </subcellularLocation>
</comment>
<sequence>MNSQPSSARTPWLTQRKNELACAVSFLTRLPPALKAERPALAACVWAFPVAGALVGLIGGVVLAGSHALGAPPLVAGFLALGAMVLASGALHEDGLSDTADGLGGGRDREHALTIMRDSRIGAYGAATLIVALGLRAAALAALAATPVALLAPVVGGAIGRAGGALMLGLLGPARPDGLGAGAGTPDRRVLGAGLALTVLLALVTLPVLPAVAALALAVLPVLAVARLAQRKVGGHTGDIIGAGALGAEITALVVLAAWVGSVS</sequence>
<dbReference type="RefSeq" id="WP_014414817.1">
    <property type="nucleotide sequence ID" value="NC_017059.1"/>
</dbReference>
<evidence type="ECO:0000256" key="8">
    <source>
        <dbReference type="ARBA" id="ARBA00022573"/>
    </source>
</evidence>
<evidence type="ECO:0000256" key="11">
    <source>
        <dbReference type="ARBA" id="ARBA00022842"/>
    </source>
</evidence>
<feature type="transmembrane region" description="Helical" evidence="19">
    <location>
        <begin position="121"/>
        <end position="144"/>
    </location>
</feature>
<dbReference type="OrthoDB" id="9794626at2"/>
<keyword evidence="8 19" id="KW-0169">Cobalamin biosynthesis</keyword>
<dbReference type="NCBIfam" id="TIGR00317">
    <property type="entry name" value="cobS"/>
    <property type="match status" value="1"/>
</dbReference>
<reference evidence="20 21" key="1">
    <citation type="submission" date="2012-02" db="EMBL/GenBank/DDBJ databases">
        <title>Shotgun genome sequence of Phaeospirillum photometricum DSM 122.</title>
        <authorList>
            <person name="Duquesne K."/>
            <person name="Sturgis J."/>
        </authorList>
    </citation>
    <scope>NUCLEOTIDE SEQUENCE [LARGE SCALE GENOMIC DNA]</scope>
    <source>
        <strain evidence="21">DSM122</strain>
    </source>
</reference>
<evidence type="ECO:0000256" key="2">
    <source>
        <dbReference type="ARBA" id="ARBA00004651"/>
    </source>
</evidence>
<keyword evidence="9 19" id="KW-0808">Transferase</keyword>
<dbReference type="PATRIC" id="fig|1150469.3.peg.1750"/>
<evidence type="ECO:0000313" key="21">
    <source>
        <dbReference type="Proteomes" id="UP000033220"/>
    </source>
</evidence>
<evidence type="ECO:0000256" key="16">
    <source>
        <dbReference type="ARBA" id="ARBA00032853"/>
    </source>
</evidence>
<accession>H6SJL3</accession>
<organism evidence="20 21">
    <name type="scientific">Pararhodospirillum photometricum DSM 122</name>
    <dbReference type="NCBI Taxonomy" id="1150469"/>
    <lineage>
        <taxon>Bacteria</taxon>
        <taxon>Pseudomonadati</taxon>
        <taxon>Pseudomonadota</taxon>
        <taxon>Alphaproteobacteria</taxon>
        <taxon>Rhodospirillales</taxon>
        <taxon>Rhodospirillaceae</taxon>
        <taxon>Pararhodospirillum</taxon>
    </lineage>
</organism>
<dbReference type="GO" id="GO:0005886">
    <property type="term" value="C:plasma membrane"/>
    <property type="evidence" value="ECO:0007669"/>
    <property type="project" value="UniProtKB-SubCell"/>
</dbReference>
<feature type="transmembrane region" description="Helical" evidence="19">
    <location>
        <begin position="241"/>
        <end position="261"/>
    </location>
</feature>
<dbReference type="eggNOG" id="COG0368">
    <property type="taxonomic scope" value="Bacteria"/>
</dbReference>
<dbReference type="GO" id="GO:0008818">
    <property type="term" value="F:cobalamin 5'-phosphate synthase activity"/>
    <property type="evidence" value="ECO:0007669"/>
    <property type="project" value="UniProtKB-UniRule"/>
</dbReference>
<evidence type="ECO:0000256" key="7">
    <source>
        <dbReference type="ARBA" id="ARBA00022475"/>
    </source>
</evidence>
<dbReference type="UniPathway" id="UPA00148">
    <property type="reaction ID" value="UER00238"/>
</dbReference>
<evidence type="ECO:0000256" key="19">
    <source>
        <dbReference type="HAMAP-Rule" id="MF_00719"/>
    </source>
</evidence>
<feature type="transmembrane region" description="Helical" evidence="19">
    <location>
        <begin position="190"/>
        <end position="206"/>
    </location>
</feature>
<dbReference type="Pfam" id="PF02654">
    <property type="entry name" value="CobS"/>
    <property type="match status" value="1"/>
</dbReference>
<evidence type="ECO:0000256" key="9">
    <source>
        <dbReference type="ARBA" id="ARBA00022679"/>
    </source>
</evidence>
<keyword evidence="21" id="KW-1185">Reference proteome</keyword>
<dbReference type="GO" id="GO:0009236">
    <property type="term" value="P:cobalamin biosynthetic process"/>
    <property type="evidence" value="ECO:0007669"/>
    <property type="project" value="UniProtKB-UniRule"/>
</dbReference>
<comment type="catalytic activity">
    <reaction evidence="17 19">
        <text>alpha-ribazole + adenosylcob(III)inamide-GDP = adenosylcob(III)alamin + GMP + H(+)</text>
        <dbReference type="Rhea" id="RHEA:16049"/>
        <dbReference type="ChEBI" id="CHEBI:10329"/>
        <dbReference type="ChEBI" id="CHEBI:15378"/>
        <dbReference type="ChEBI" id="CHEBI:18408"/>
        <dbReference type="ChEBI" id="CHEBI:58115"/>
        <dbReference type="ChEBI" id="CHEBI:60487"/>
        <dbReference type="EC" id="2.7.8.26"/>
    </reaction>
</comment>
<evidence type="ECO:0000313" key="20">
    <source>
        <dbReference type="EMBL" id="CCG08178.1"/>
    </source>
</evidence>
<evidence type="ECO:0000256" key="15">
    <source>
        <dbReference type="ARBA" id="ARBA00032605"/>
    </source>
</evidence>
<name>H6SJL3_PARPM</name>
<comment type="similarity">
    <text evidence="4 19">Belongs to the CobS family.</text>
</comment>
<evidence type="ECO:0000256" key="14">
    <source>
        <dbReference type="ARBA" id="ARBA00025228"/>
    </source>
</evidence>
<dbReference type="AlphaFoldDB" id="H6SJL3"/>
<feature type="transmembrane region" description="Helical" evidence="19">
    <location>
        <begin position="150"/>
        <end position="170"/>
    </location>
</feature>
<dbReference type="PANTHER" id="PTHR34148">
    <property type="entry name" value="ADENOSYLCOBINAMIDE-GDP RIBAZOLETRANSFERASE"/>
    <property type="match status" value="1"/>
</dbReference>
<evidence type="ECO:0000256" key="12">
    <source>
        <dbReference type="ARBA" id="ARBA00022989"/>
    </source>
</evidence>
<keyword evidence="7 19" id="KW-1003">Cell membrane</keyword>
<keyword evidence="12 19" id="KW-1133">Transmembrane helix</keyword>
<dbReference type="Proteomes" id="UP000033220">
    <property type="component" value="Chromosome DSM 122"/>
</dbReference>
<comment type="pathway">
    <text evidence="3 19">Cofactor biosynthesis; adenosylcobalamin biosynthesis; adenosylcobalamin from cob(II)yrinate a,c-diamide: step 7/7.</text>
</comment>
<feature type="transmembrane region" description="Helical" evidence="19">
    <location>
        <begin position="70"/>
        <end position="91"/>
    </location>
</feature>
<dbReference type="STRING" id="1150469.RSPPHO_01552"/>
<comment type="cofactor">
    <cofactor evidence="1 19">
        <name>Mg(2+)</name>
        <dbReference type="ChEBI" id="CHEBI:18420"/>
    </cofactor>
</comment>
<evidence type="ECO:0000256" key="6">
    <source>
        <dbReference type="ARBA" id="ARBA00015850"/>
    </source>
</evidence>
<dbReference type="KEGG" id="rpm:RSPPHO_01552"/>
<comment type="function">
    <text evidence="14 19">Joins adenosylcobinamide-GDP and alpha-ribazole to generate adenosylcobalamin (Ado-cobalamin). Also synthesizes adenosylcobalamin 5'-phosphate from adenosylcobinamide-GDP and alpha-ribazole 5'-phosphate.</text>
</comment>
<dbReference type="HAMAP" id="MF_00719">
    <property type="entry name" value="CobS"/>
    <property type="match status" value="1"/>
</dbReference>
<evidence type="ECO:0000256" key="1">
    <source>
        <dbReference type="ARBA" id="ARBA00001946"/>
    </source>
</evidence>
<evidence type="ECO:0000256" key="3">
    <source>
        <dbReference type="ARBA" id="ARBA00004663"/>
    </source>
</evidence>
<dbReference type="PANTHER" id="PTHR34148:SF1">
    <property type="entry name" value="ADENOSYLCOBINAMIDE-GDP RIBAZOLETRANSFERASE"/>
    <property type="match status" value="1"/>
</dbReference>
<comment type="catalytic activity">
    <reaction evidence="18 19">
        <text>alpha-ribazole 5'-phosphate + adenosylcob(III)inamide-GDP = adenosylcob(III)alamin 5'-phosphate + GMP + H(+)</text>
        <dbReference type="Rhea" id="RHEA:23560"/>
        <dbReference type="ChEBI" id="CHEBI:15378"/>
        <dbReference type="ChEBI" id="CHEBI:57918"/>
        <dbReference type="ChEBI" id="CHEBI:58115"/>
        <dbReference type="ChEBI" id="CHEBI:60487"/>
        <dbReference type="ChEBI" id="CHEBI:60493"/>
        <dbReference type="EC" id="2.7.8.26"/>
    </reaction>
</comment>
<gene>
    <name evidence="19" type="primary">cobS</name>
    <name evidence="20" type="ORF">RSPPHO_01552</name>
</gene>
<evidence type="ECO:0000256" key="10">
    <source>
        <dbReference type="ARBA" id="ARBA00022692"/>
    </source>
</evidence>
<dbReference type="InterPro" id="IPR003805">
    <property type="entry name" value="CobS"/>
</dbReference>
<evidence type="ECO:0000256" key="17">
    <source>
        <dbReference type="ARBA" id="ARBA00048623"/>
    </source>
</evidence>
<dbReference type="EC" id="2.7.8.26" evidence="5 19"/>
<proteinExistence type="inferred from homology"/>
<dbReference type="GO" id="GO:0051073">
    <property type="term" value="F:adenosylcobinamide-GDP ribazoletransferase activity"/>
    <property type="evidence" value="ECO:0007669"/>
    <property type="project" value="UniProtKB-UniRule"/>
</dbReference>
<protein>
    <recommendedName>
        <fullName evidence="6 19">Adenosylcobinamide-GDP ribazoletransferase</fullName>
        <ecNumber evidence="5 19">2.7.8.26</ecNumber>
    </recommendedName>
    <alternativeName>
        <fullName evidence="16 19">Cobalamin synthase</fullName>
    </alternativeName>
    <alternativeName>
        <fullName evidence="15 19">Cobalamin-5'-phosphate synthase</fullName>
    </alternativeName>
</protein>